<dbReference type="InterPro" id="IPR001251">
    <property type="entry name" value="CRAL-TRIO_dom"/>
</dbReference>
<keyword evidence="4" id="KW-1185">Reference proteome</keyword>
<dbReference type="Proteomes" id="UP000095192">
    <property type="component" value="Unassembled WGS sequence"/>
</dbReference>
<dbReference type="AlphaFoldDB" id="A0A1D3CSV2"/>
<dbReference type="Gene3D" id="3.40.525.10">
    <property type="entry name" value="CRAL-TRIO lipid binding domain"/>
    <property type="match status" value="1"/>
</dbReference>
<gene>
    <name evidence="3" type="ORF">cyc_08246</name>
</gene>
<evidence type="ECO:0000313" key="3">
    <source>
        <dbReference type="EMBL" id="OEH74264.1"/>
    </source>
</evidence>
<evidence type="ECO:0000313" key="4">
    <source>
        <dbReference type="Proteomes" id="UP000095192"/>
    </source>
</evidence>
<dbReference type="SUPFAM" id="SSF46938">
    <property type="entry name" value="CRAL/TRIO N-terminal domain"/>
    <property type="match status" value="1"/>
</dbReference>
<name>A0A1D3CSV2_9EIME</name>
<feature type="compositionally biased region" description="Low complexity" evidence="1">
    <location>
        <begin position="68"/>
        <end position="82"/>
    </location>
</feature>
<dbReference type="SUPFAM" id="SSF52087">
    <property type="entry name" value="CRAL/TRIO domain"/>
    <property type="match status" value="1"/>
</dbReference>
<feature type="compositionally biased region" description="Polar residues" evidence="1">
    <location>
        <begin position="385"/>
        <end position="404"/>
    </location>
</feature>
<sequence>MADPEETGAGASPCLGPPPVLNIYHAAVSNLTATQQKKTLLLKKKIRMEHARLAKLKEAKSKELNNHQQQQENAQQSQQQIQLTSPLTGFEVHWTDDPQNLVRMLVAREWHVPRAFSLLLEAISIRRTLHPERIKPQEVKKAAKAGQIYRRGFDRHGHPLIYVWPALNVETADEEASIKLLVYTLERACQSQNRHRGVSATGLCFLMNYNGYSNANQPSLGTALRFIQIFQCIYAEQLAAAYIVDTPWYFTSLKEGIHPRYVETWIPGGQATAKYDHDAYWAEEAKQFETYMKFLQREFFTKTMAQRLAENAAFGAAIGQGKSVEEAVKIAQSVTPDKRPSEDVQTTETQEGEEEEAEESEEPETPESLEDEQKRVMLQEALKKQQASSAGSPSAVTMEATTPA</sequence>
<feature type="region of interest" description="Disordered" evidence="1">
    <location>
        <begin position="61"/>
        <end position="82"/>
    </location>
</feature>
<feature type="domain" description="CRAL-TRIO" evidence="2">
    <location>
        <begin position="136"/>
        <end position="263"/>
    </location>
</feature>
<organism evidence="3 4">
    <name type="scientific">Cyclospora cayetanensis</name>
    <dbReference type="NCBI Taxonomy" id="88456"/>
    <lineage>
        <taxon>Eukaryota</taxon>
        <taxon>Sar</taxon>
        <taxon>Alveolata</taxon>
        <taxon>Apicomplexa</taxon>
        <taxon>Conoidasida</taxon>
        <taxon>Coccidia</taxon>
        <taxon>Eucoccidiorida</taxon>
        <taxon>Eimeriorina</taxon>
        <taxon>Eimeriidae</taxon>
        <taxon>Cyclospora</taxon>
    </lineage>
</organism>
<feature type="region of interest" description="Disordered" evidence="1">
    <location>
        <begin position="332"/>
        <end position="404"/>
    </location>
</feature>
<dbReference type="PROSITE" id="PS50191">
    <property type="entry name" value="CRAL_TRIO"/>
    <property type="match status" value="1"/>
</dbReference>
<dbReference type="InterPro" id="IPR036273">
    <property type="entry name" value="CRAL/TRIO_N_dom_sf"/>
</dbReference>
<dbReference type="EMBL" id="JROU02002083">
    <property type="protein sequence ID" value="OEH74264.1"/>
    <property type="molecule type" value="Genomic_DNA"/>
</dbReference>
<dbReference type="InterPro" id="IPR052578">
    <property type="entry name" value="PI_Transfer_CRAL-TRIO"/>
</dbReference>
<accession>A0A1D3CSV2</accession>
<dbReference type="PANTHER" id="PTHR45824">
    <property type="entry name" value="GH16843P"/>
    <property type="match status" value="1"/>
</dbReference>
<dbReference type="InterPro" id="IPR036865">
    <property type="entry name" value="CRAL-TRIO_dom_sf"/>
</dbReference>
<dbReference type="VEuPathDB" id="ToxoDB:cyc_08246"/>
<dbReference type="Pfam" id="PF00650">
    <property type="entry name" value="CRAL_TRIO"/>
    <property type="match status" value="1"/>
</dbReference>
<dbReference type="CDD" id="cd00170">
    <property type="entry name" value="SEC14"/>
    <property type="match status" value="1"/>
</dbReference>
<proteinExistence type="predicted"/>
<dbReference type="GO" id="GO:0008526">
    <property type="term" value="F:phosphatidylinositol transfer activity"/>
    <property type="evidence" value="ECO:0007669"/>
    <property type="project" value="TreeGrafter"/>
</dbReference>
<feature type="compositionally biased region" description="Basic and acidic residues" evidence="1">
    <location>
        <begin position="371"/>
        <end position="383"/>
    </location>
</feature>
<protein>
    <submittedName>
        <fullName evidence="3">Cral trio domain-containing protein</fullName>
    </submittedName>
</protein>
<evidence type="ECO:0000256" key="1">
    <source>
        <dbReference type="SAM" id="MobiDB-lite"/>
    </source>
</evidence>
<evidence type="ECO:0000259" key="2">
    <source>
        <dbReference type="PROSITE" id="PS50191"/>
    </source>
</evidence>
<comment type="caution">
    <text evidence="3">The sequence shown here is derived from an EMBL/GenBank/DDBJ whole genome shotgun (WGS) entry which is preliminary data.</text>
</comment>
<reference evidence="3 4" key="1">
    <citation type="journal article" date="2016" name="BMC Genomics">
        <title>Comparative genomics reveals Cyclospora cayetanensis possesses coccidia-like metabolism and invasion components but unique surface antigens.</title>
        <authorList>
            <person name="Liu S."/>
            <person name="Wang L."/>
            <person name="Zheng H."/>
            <person name="Xu Z."/>
            <person name="Roellig D.M."/>
            <person name="Li N."/>
            <person name="Frace M.A."/>
            <person name="Tang K."/>
            <person name="Arrowood M.J."/>
            <person name="Moss D.M."/>
            <person name="Zhang L."/>
            <person name="Feng Y."/>
            <person name="Xiao L."/>
        </authorList>
    </citation>
    <scope>NUCLEOTIDE SEQUENCE [LARGE SCALE GENOMIC DNA]</scope>
    <source>
        <strain evidence="3 4">CHN_HEN01</strain>
    </source>
</reference>
<dbReference type="InParanoid" id="A0A1D3CSV2"/>
<dbReference type="VEuPathDB" id="ToxoDB:LOC34624015"/>
<feature type="compositionally biased region" description="Acidic residues" evidence="1">
    <location>
        <begin position="350"/>
        <end position="370"/>
    </location>
</feature>
<dbReference type="PANTHER" id="PTHR45824:SF29">
    <property type="entry name" value="GH16843P"/>
    <property type="match status" value="1"/>
</dbReference>